<evidence type="ECO:0000313" key="1">
    <source>
        <dbReference type="EMBL" id="MPN29893.1"/>
    </source>
</evidence>
<name>A0A645H224_9ZZZZ</name>
<dbReference type="AlphaFoldDB" id="A0A645H224"/>
<comment type="caution">
    <text evidence="1">The sequence shown here is derived from an EMBL/GenBank/DDBJ whole genome shotgun (WGS) entry which is preliminary data.</text>
</comment>
<reference evidence="1" key="1">
    <citation type="submission" date="2019-08" db="EMBL/GenBank/DDBJ databases">
        <authorList>
            <person name="Kucharzyk K."/>
            <person name="Murdoch R.W."/>
            <person name="Higgins S."/>
            <person name="Loffler F."/>
        </authorList>
    </citation>
    <scope>NUCLEOTIDE SEQUENCE</scope>
</reference>
<gene>
    <name evidence="1" type="ORF">SDC9_177347</name>
</gene>
<sequence>MNSRVAKGVEPQCAPQTIEGCISAEQPGRGAGQRDQQQDEGNISAALLQGLNGVGAKLVKC</sequence>
<dbReference type="EMBL" id="VSSQ01080788">
    <property type="protein sequence ID" value="MPN29893.1"/>
    <property type="molecule type" value="Genomic_DNA"/>
</dbReference>
<organism evidence="1">
    <name type="scientific">bioreactor metagenome</name>
    <dbReference type="NCBI Taxonomy" id="1076179"/>
    <lineage>
        <taxon>unclassified sequences</taxon>
        <taxon>metagenomes</taxon>
        <taxon>ecological metagenomes</taxon>
    </lineage>
</organism>
<accession>A0A645H224</accession>
<proteinExistence type="predicted"/>
<protein>
    <submittedName>
        <fullName evidence="1">Uncharacterized protein</fullName>
    </submittedName>
</protein>